<dbReference type="Pfam" id="PF00753">
    <property type="entry name" value="Lactamase_B"/>
    <property type="match status" value="1"/>
</dbReference>
<feature type="domain" description="Metallo-beta-lactamase" evidence="7">
    <location>
        <begin position="457"/>
        <end position="667"/>
    </location>
</feature>
<dbReference type="SMART" id="SM00849">
    <property type="entry name" value="Lactamase_B"/>
    <property type="match status" value="1"/>
</dbReference>
<evidence type="ECO:0000256" key="4">
    <source>
        <dbReference type="ARBA" id="ARBA00022989"/>
    </source>
</evidence>
<evidence type="ECO:0000259" key="7">
    <source>
        <dbReference type="SMART" id="SM00849"/>
    </source>
</evidence>
<evidence type="ECO:0000256" key="5">
    <source>
        <dbReference type="ARBA" id="ARBA00023136"/>
    </source>
</evidence>
<dbReference type="NCBIfam" id="TIGR00360">
    <property type="entry name" value="ComEC_N-term"/>
    <property type="match status" value="1"/>
</dbReference>
<dbReference type="InterPro" id="IPR036866">
    <property type="entry name" value="RibonucZ/Hydroxyglut_hydro"/>
</dbReference>
<accession>A0ABW3L8W8</accession>
<dbReference type="CDD" id="cd07731">
    <property type="entry name" value="ComA-like_MBL-fold"/>
    <property type="match status" value="1"/>
</dbReference>
<comment type="caution">
    <text evidence="8">The sequence shown here is derived from an EMBL/GenBank/DDBJ whole genome shotgun (WGS) entry which is preliminary data.</text>
</comment>
<dbReference type="SUPFAM" id="SSF56281">
    <property type="entry name" value="Metallo-hydrolase/oxidoreductase"/>
    <property type="match status" value="1"/>
</dbReference>
<dbReference type="NCBIfam" id="TIGR00361">
    <property type="entry name" value="ComEC_Rec2"/>
    <property type="match status" value="1"/>
</dbReference>
<dbReference type="Proteomes" id="UP001597109">
    <property type="component" value="Unassembled WGS sequence"/>
</dbReference>
<sequence>MFMSILLVAAGIFIVQDIRHAALPEYSGQYDGQAEFQEGFKIDGDSVRGFLRLEDGGLVYANYRFATPQEKEEKEGFVRNSVWRVSGIFEEPAEAAHDYSFDMKNYLKDNGASSVLSLQMMEFQNMTEGFAAALSNRRENLKQHIRTSFPPALTAEAEALLIGERKSISTEQQRIQQTLGISHLFAISGLHVGIISGLLYLLMLRCGIRKETAMILLLMILPLYAFMAGGAPSVWRAVSMTAAVLVLKLFRVRIPIATILLLSFIFFITINPYIIYKIGFQLSYGASFGIIYSLKLLETAKSPVRKGLLITFISQFTLYPILLFHFFGLSISSFAVNSLFVPLYTLLILPMNLLLLALTLLFQPAADFVFFFYEPFRTFVEHWTIWLAEWPHQMWIPGKPDGVFLGLMIAGIILFYSLVEKGFRWWKIAIGVVPAIVFAALPYFDGSLKVTIIDVGQGDSALIQLPYRKGVYLIDTGGVLRFGREGFSDRDRPFEIGRQIVAPYLHGNGITRIDKMILSHPDADHAEGADEILQLFDVTELHLSPGSQNSEIMKELEADLDDTVIRLPGQGSQWQSEEISFTYLSPDDGNYEGNNDSLVLLMEYDGFKLLFTGDLETDGENEILGLYGEQLADITLLKVGHHGSKTSSGDAFLTKLRPELSIFSAGKDNRYGHPAQEVVKRFETLALPTLSTAEQGTIEIIFQDGIYTVNTSK</sequence>
<feature type="transmembrane region" description="Helical" evidence="6">
    <location>
        <begin position="339"/>
        <end position="362"/>
    </location>
</feature>
<dbReference type="InterPro" id="IPR035681">
    <property type="entry name" value="ComA-like_MBL"/>
</dbReference>
<protein>
    <submittedName>
        <fullName evidence="8">DNA internalization-related competence protein ComEC/Rec2</fullName>
    </submittedName>
</protein>
<name>A0ABW3L8W8_9BACL</name>
<evidence type="ECO:0000256" key="2">
    <source>
        <dbReference type="ARBA" id="ARBA00022475"/>
    </source>
</evidence>
<dbReference type="InterPro" id="IPR052159">
    <property type="entry name" value="Competence_DNA_uptake"/>
</dbReference>
<organism evidence="8 9">
    <name type="scientific">Metaplanococcus flavidus</name>
    <dbReference type="NCBI Taxonomy" id="569883"/>
    <lineage>
        <taxon>Bacteria</taxon>
        <taxon>Bacillati</taxon>
        <taxon>Bacillota</taxon>
        <taxon>Bacilli</taxon>
        <taxon>Bacillales</taxon>
        <taxon>Caryophanaceae</taxon>
        <taxon>Metaplanococcus</taxon>
    </lineage>
</organism>
<feature type="transmembrane region" description="Helical" evidence="6">
    <location>
        <begin position="181"/>
        <end position="202"/>
    </location>
</feature>
<feature type="transmembrane region" description="Helical" evidence="6">
    <location>
        <begin position="425"/>
        <end position="444"/>
    </location>
</feature>
<gene>
    <name evidence="8" type="ORF">ACFQ1X_04960</name>
</gene>
<dbReference type="InterPro" id="IPR001279">
    <property type="entry name" value="Metallo-B-lactamas"/>
</dbReference>
<proteinExistence type="predicted"/>
<keyword evidence="5 6" id="KW-0472">Membrane</keyword>
<evidence type="ECO:0000313" key="9">
    <source>
        <dbReference type="Proteomes" id="UP001597109"/>
    </source>
</evidence>
<dbReference type="PANTHER" id="PTHR30619">
    <property type="entry name" value="DNA INTERNALIZATION/COMPETENCE PROTEIN COMEC/REC2"/>
    <property type="match status" value="1"/>
</dbReference>
<reference evidence="9" key="1">
    <citation type="journal article" date="2019" name="Int. J. Syst. Evol. Microbiol.">
        <title>The Global Catalogue of Microorganisms (GCM) 10K type strain sequencing project: providing services to taxonomists for standard genome sequencing and annotation.</title>
        <authorList>
            <consortium name="The Broad Institute Genomics Platform"/>
            <consortium name="The Broad Institute Genome Sequencing Center for Infectious Disease"/>
            <person name="Wu L."/>
            <person name="Ma J."/>
        </authorList>
    </citation>
    <scope>NUCLEOTIDE SEQUENCE [LARGE SCALE GENOMIC DNA]</scope>
    <source>
        <strain evidence="9">CCUG 56756</strain>
    </source>
</reference>
<evidence type="ECO:0000313" key="8">
    <source>
        <dbReference type="EMBL" id="MFD1030775.1"/>
    </source>
</evidence>
<dbReference type="InterPro" id="IPR004797">
    <property type="entry name" value="Competence_ComEC/Rec2"/>
</dbReference>
<dbReference type="EMBL" id="JBHTKI010000007">
    <property type="protein sequence ID" value="MFD1030775.1"/>
    <property type="molecule type" value="Genomic_DNA"/>
</dbReference>
<dbReference type="Pfam" id="PF03772">
    <property type="entry name" value="Competence"/>
    <property type="match status" value="1"/>
</dbReference>
<feature type="transmembrane region" description="Helical" evidence="6">
    <location>
        <begin position="254"/>
        <end position="276"/>
    </location>
</feature>
<dbReference type="RefSeq" id="WP_379081595.1">
    <property type="nucleotide sequence ID" value="NZ_JBHTKI010000007.1"/>
</dbReference>
<dbReference type="InterPro" id="IPR004477">
    <property type="entry name" value="ComEC_N"/>
</dbReference>
<keyword evidence="2" id="KW-1003">Cell membrane</keyword>
<dbReference type="PANTHER" id="PTHR30619:SF1">
    <property type="entry name" value="RECOMBINATION PROTEIN 2"/>
    <property type="match status" value="1"/>
</dbReference>
<evidence type="ECO:0000256" key="3">
    <source>
        <dbReference type="ARBA" id="ARBA00022692"/>
    </source>
</evidence>
<feature type="transmembrane region" description="Helical" evidence="6">
    <location>
        <begin position="402"/>
        <end position="419"/>
    </location>
</feature>
<feature type="transmembrane region" description="Helical" evidence="6">
    <location>
        <begin position="214"/>
        <end position="234"/>
    </location>
</feature>
<evidence type="ECO:0000256" key="6">
    <source>
        <dbReference type="SAM" id="Phobius"/>
    </source>
</evidence>
<evidence type="ECO:0000256" key="1">
    <source>
        <dbReference type="ARBA" id="ARBA00004651"/>
    </source>
</evidence>
<keyword evidence="9" id="KW-1185">Reference proteome</keyword>
<feature type="transmembrane region" description="Helical" evidence="6">
    <location>
        <begin position="307"/>
        <end position="327"/>
    </location>
</feature>
<dbReference type="Gene3D" id="3.60.15.10">
    <property type="entry name" value="Ribonuclease Z/Hydroxyacylglutathione hydrolase-like"/>
    <property type="match status" value="1"/>
</dbReference>
<comment type="subcellular location">
    <subcellularLocation>
        <location evidence="1">Cell membrane</location>
        <topology evidence="1">Multi-pass membrane protein</topology>
    </subcellularLocation>
</comment>
<keyword evidence="3 6" id="KW-0812">Transmembrane</keyword>
<keyword evidence="4 6" id="KW-1133">Transmembrane helix</keyword>